<name>A0A7S5R9U0_9CAUD</name>
<sequence>MHFRPLIDKTTKKLFGEENIFLVTNDPSKGSHYHSSLTAISSNKGARVAKAFYERKGHDVLYRIRVKWKFYPTDEVAEYVRTKTLTTTESGVDHPYRQEGYRFWGKPDEDPIYVKEVGSEIRHNAKSVQLVEAA</sequence>
<proteinExistence type="predicted"/>
<protein>
    <submittedName>
        <fullName evidence="1">Uncharacterized protein</fullName>
    </submittedName>
</protein>
<organism evidence="1 2">
    <name type="scientific">Rhizobium phage RHph_I1_9</name>
    <dbReference type="NCBI Taxonomy" id="2509729"/>
    <lineage>
        <taxon>Viruses</taxon>
        <taxon>Duplodnaviria</taxon>
        <taxon>Heunggongvirae</taxon>
        <taxon>Uroviricota</taxon>
        <taxon>Caudoviricetes</taxon>
        <taxon>Pootjesviridae</taxon>
        <taxon>Staniewskivirinae</taxon>
        <taxon>Trinifflemingvirus</taxon>
        <taxon>Trinifflemingvirus I19</taxon>
    </lineage>
</organism>
<evidence type="ECO:0000313" key="2">
    <source>
        <dbReference type="Proteomes" id="UP000615696"/>
    </source>
</evidence>
<dbReference type="EMBL" id="MN988532">
    <property type="protein sequence ID" value="QIG73603.1"/>
    <property type="molecule type" value="Genomic_DNA"/>
</dbReference>
<dbReference type="Proteomes" id="UP000615696">
    <property type="component" value="Segment"/>
</dbReference>
<accession>A0A7S5R9U0</accession>
<evidence type="ECO:0000313" key="1">
    <source>
        <dbReference type="EMBL" id="QIG73603.1"/>
    </source>
</evidence>
<reference evidence="1 2" key="1">
    <citation type="submission" date="2020-01" db="EMBL/GenBank/DDBJ databases">
        <title>Patterns of diversity and host range of bacteriophage communities associated with bean-nodulatin bacteria.</title>
        <authorList>
            <person name="Vann Cauwenberghe J."/>
            <person name="Santamaria R.I."/>
            <person name="Bustos P."/>
            <person name="Juarez S."/>
            <person name="Gonzalez V."/>
        </authorList>
    </citation>
    <scope>NUCLEOTIDE SEQUENCE [LARGE SCALE GENOMIC DNA]</scope>
    <source>
        <strain evidence="2">RHph</strain>
    </source>
</reference>
<gene>
    <name evidence="1" type="ORF">EVC04_166</name>
</gene>
<keyword evidence="2" id="KW-1185">Reference proteome</keyword>